<evidence type="ECO:0000313" key="3">
    <source>
        <dbReference type="Proteomes" id="UP000311382"/>
    </source>
</evidence>
<dbReference type="AlphaFoldDB" id="A0A5C5FUM6"/>
<dbReference type="EMBL" id="SOZI01000079">
    <property type="protein sequence ID" value="TNY19976.1"/>
    <property type="molecule type" value="Genomic_DNA"/>
</dbReference>
<dbReference type="SUPFAM" id="SSF50129">
    <property type="entry name" value="GroES-like"/>
    <property type="match status" value="1"/>
</dbReference>
<dbReference type="Gene3D" id="3.90.180.10">
    <property type="entry name" value="Medium-chain alcohol dehydrogenases, catalytic domain"/>
    <property type="match status" value="1"/>
</dbReference>
<sequence length="346" mass="37682">MRAWVYRTKGKPADVLRREDDYPKPEPSATQVLVRVNAASFNPVFWKVMGTPPMKYMQTTPAVPEGDFAGTVEGGNLEGTGLKVGDEVFGLVPAQQSMKDGKGALAEYLVVDRDVVVKKPSNVSFEEASTFPLTTFTAYWALIQVGKLEKGKGQRVFINGGSGGVGVYAVQLAKAYGAFVVTTCSSPSRELVSSLGADDVLDYKERDLVAQLSEKYSNEPFDIFFDTVGFDSSLYYKSPAYLKPTGHYVDVAGPHMDGSLGSLLRGGFDFANRLLRPKLLGGVPRQYTFGMMTTSKDRLDEMAKLVGEGKLRPIVDGVYAFEDAIKAYDRQMSGRAKGKVVIKVSA</sequence>
<dbReference type="Pfam" id="PF13602">
    <property type="entry name" value="ADH_zinc_N_2"/>
    <property type="match status" value="1"/>
</dbReference>
<dbReference type="CDD" id="cd08267">
    <property type="entry name" value="MDR1"/>
    <property type="match status" value="1"/>
</dbReference>
<dbReference type="InterPro" id="IPR013154">
    <property type="entry name" value="ADH-like_N"/>
</dbReference>
<dbReference type="Proteomes" id="UP000311382">
    <property type="component" value="Unassembled WGS sequence"/>
</dbReference>
<dbReference type="SUPFAM" id="SSF51735">
    <property type="entry name" value="NAD(P)-binding Rossmann-fold domains"/>
    <property type="match status" value="1"/>
</dbReference>
<proteinExistence type="predicted"/>
<gene>
    <name evidence="2" type="ORF">DMC30DRAFT_411866</name>
</gene>
<dbReference type="GO" id="GO:0016491">
    <property type="term" value="F:oxidoreductase activity"/>
    <property type="evidence" value="ECO:0007669"/>
    <property type="project" value="InterPro"/>
</dbReference>
<evidence type="ECO:0000313" key="2">
    <source>
        <dbReference type="EMBL" id="TNY19976.1"/>
    </source>
</evidence>
<dbReference type="GO" id="GO:0005739">
    <property type="term" value="C:mitochondrion"/>
    <property type="evidence" value="ECO:0007669"/>
    <property type="project" value="TreeGrafter"/>
</dbReference>
<name>A0A5C5FUM6_9BASI</name>
<evidence type="ECO:0000259" key="1">
    <source>
        <dbReference type="SMART" id="SM00829"/>
    </source>
</evidence>
<dbReference type="PANTHER" id="PTHR11695">
    <property type="entry name" value="ALCOHOL DEHYDROGENASE RELATED"/>
    <property type="match status" value="1"/>
</dbReference>
<dbReference type="SMART" id="SM00829">
    <property type="entry name" value="PKS_ER"/>
    <property type="match status" value="1"/>
</dbReference>
<dbReference type="InterPro" id="IPR050700">
    <property type="entry name" value="YIM1/Zinc_Alcohol_DH_Fams"/>
</dbReference>
<keyword evidence="3" id="KW-1185">Reference proteome</keyword>
<protein>
    <recommendedName>
        <fullName evidence="1">Enoyl reductase (ER) domain-containing protein</fullName>
    </recommendedName>
</protein>
<dbReference type="InterPro" id="IPR011032">
    <property type="entry name" value="GroES-like_sf"/>
</dbReference>
<dbReference type="Pfam" id="PF08240">
    <property type="entry name" value="ADH_N"/>
    <property type="match status" value="1"/>
</dbReference>
<organism evidence="2 3">
    <name type="scientific">Rhodotorula diobovata</name>
    <dbReference type="NCBI Taxonomy" id="5288"/>
    <lineage>
        <taxon>Eukaryota</taxon>
        <taxon>Fungi</taxon>
        <taxon>Dikarya</taxon>
        <taxon>Basidiomycota</taxon>
        <taxon>Pucciniomycotina</taxon>
        <taxon>Microbotryomycetes</taxon>
        <taxon>Sporidiobolales</taxon>
        <taxon>Sporidiobolaceae</taxon>
        <taxon>Rhodotorula</taxon>
    </lineage>
</organism>
<dbReference type="STRING" id="5288.A0A5C5FUM6"/>
<dbReference type="PANTHER" id="PTHR11695:SF294">
    <property type="entry name" value="RETICULON-4-INTERACTING PROTEIN 1, MITOCHONDRIAL"/>
    <property type="match status" value="1"/>
</dbReference>
<reference evidence="2 3" key="1">
    <citation type="submission" date="2019-03" db="EMBL/GenBank/DDBJ databases">
        <title>Rhodosporidium diobovatum UCD-FST 08-225 genome sequencing, assembly, and annotation.</title>
        <authorList>
            <person name="Fakankun I.U."/>
            <person name="Fristensky B."/>
            <person name="Levin D.B."/>
        </authorList>
    </citation>
    <scope>NUCLEOTIDE SEQUENCE [LARGE SCALE GENOMIC DNA]</scope>
    <source>
        <strain evidence="2 3">UCD-FST 08-225</strain>
    </source>
</reference>
<dbReference type="OrthoDB" id="3509362at2759"/>
<dbReference type="Gene3D" id="3.40.50.720">
    <property type="entry name" value="NAD(P)-binding Rossmann-like Domain"/>
    <property type="match status" value="1"/>
</dbReference>
<accession>A0A5C5FUM6</accession>
<dbReference type="InterPro" id="IPR036291">
    <property type="entry name" value="NAD(P)-bd_dom_sf"/>
</dbReference>
<comment type="caution">
    <text evidence="2">The sequence shown here is derived from an EMBL/GenBank/DDBJ whole genome shotgun (WGS) entry which is preliminary data.</text>
</comment>
<dbReference type="InterPro" id="IPR020843">
    <property type="entry name" value="ER"/>
</dbReference>
<feature type="domain" description="Enoyl reductase (ER)" evidence="1">
    <location>
        <begin position="11"/>
        <end position="342"/>
    </location>
</feature>